<dbReference type="PANTHER" id="PTHR38340:SF1">
    <property type="entry name" value="S-LAYER PROTEIN"/>
    <property type="match status" value="1"/>
</dbReference>
<dbReference type="SUPFAM" id="SSF51120">
    <property type="entry name" value="beta-Roll"/>
    <property type="match status" value="3"/>
</dbReference>
<feature type="compositionally biased region" description="Polar residues" evidence="3">
    <location>
        <begin position="1"/>
        <end position="10"/>
    </location>
</feature>
<dbReference type="SUPFAM" id="SSF50969">
    <property type="entry name" value="YVTN repeat-like/Quinoprotein amine dehydrogenase"/>
    <property type="match status" value="1"/>
</dbReference>
<evidence type="ECO:0008006" key="6">
    <source>
        <dbReference type="Google" id="ProtNLM"/>
    </source>
</evidence>
<dbReference type="AlphaFoldDB" id="A0A1U7N9R6"/>
<sequence>MKFSKSTFDPTNPFDPGVPGFVGSDGPGKVTEKNFVNPIFVGFATGVEDYSPAPGVIADFSDPNKALGEVTAKFDDVVSLGELSQEQIDDGVTPGQITLTFDVPIGNGKGADFVVFENGFDFGGGTFAELAYVEVSTDGSNFARFPSISLTSEPVDSFGVVDSTEIFNLAGKHVNNAFVDNTTGEVSGDSFGTPFDLEDLSKDSLVNSGLLDLNEINFVRLVDIPGSGAFLDATENPIFDPFPQSPGGGGFDLDAIGVINEADDDQTLIGGNGSDNLVGGTGDDLLKGANGRDTLSGFGGNDTLIGGNGQDGLIGGAGNDLLKGGNGQDSLIGGAGDDSLKGGNGQDSLIGGAGDDSLKGGNGQDSLIGGAGDDSLKGGNGQDSLIGGAGDDSLKGGNGQDSLIGGAGDDSLKGGNGRDRLIGGAGDDLLKGGNGKDTFVIAAGEGTDTIEDFRNDVIELFGGISFNDLTFSGNDIFFGDEVLATLRGIDTSTLTESDFTTSQNVTLPNPAPGSFSTTFDFLPDNRLVTFNGLEVQVQSQPGSSDFNLLGTLPPEFEGATPAFIITEPTADFFVLSTGANGDIFTLPITGGEAELIADIPLNFSASFRSEQSDQLFINRGTQPQGAFSGSQVEQLSLSTGDIQTIVEDIPGASGGVGFDSFGNLYTGIGLDPDGERTGEIRRFLSDDVDESIQTGIPLDFDDDGEFVAQVLSATGLVFDEEGDLWVAGGNLSGNGQQGFIAEVNPQTGEIIRRIDPTDGDPDSGPQNFFQIGISHPFSCTIGATDFFDSSNTFFEIDACQSLPSNGHDLFDM</sequence>
<dbReference type="RefSeq" id="WP_075904902.1">
    <property type="nucleotide sequence ID" value="NZ_MKZS01000001.1"/>
</dbReference>
<dbReference type="InterPro" id="IPR001343">
    <property type="entry name" value="Hemolysn_Ca-bd"/>
</dbReference>
<gene>
    <name evidence="4" type="ORF">BJP37_30130</name>
</gene>
<accession>A0A1U7N9R6</accession>
<dbReference type="EMBL" id="MKZS01000001">
    <property type="protein sequence ID" value="OLT62654.1"/>
    <property type="molecule type" value="Genomic_DNA"/>
</dbReference>
<organism evidence="4 5">
    <name type="scientific">Moorena bouillonii PNG</name>
    <dbReference type="NCBI Taxonomy" id="568701"/>
    <lineage>
        <taxon>Bacteria</taxon>
        <taxon>Bacillati</taxon>
        <taxon>Cyanobacteriota</taxon>
        <taxon>Cyanophyceae</taxon>
        <taxon>Coleofasciculales</taxon>
        <taxon>Coleofasciculaceae</taxon>
        <taxon>Moorena</taxon>
    </lineage>
</organism>
<keyword evidence="5" id="KW-1185">Reference proteome</keyword>
<dbReference type="InterPro" id="IPR050557">
    <property type="entry name" value="RTX_toxin/Mannuronan_C5-epim"/>
</dbReference>
<proteinExistence type="predicted"/>
<dbReference type="Gene3D" id="2.150.10.10">
    <property type="entry name" value="Serralysin-like metalloprotease, C-terminal"/>
    <property type="match status" value="3"/>
</dbReference>
<dbReference type="GO" id="GO:0005576">
    <property type="term" value="C:extracellular region"/>
    <property type="evidence" value="ECO:0007669"/>
    <property type="project" value="UniProtKB-SubCell"/>
</dbReference>
<dbReference type="Pfam" id="PF00353">
    <property type="entry name" value="HemolysinCabind"/>
    <property type="match status" value="3"/>
</dbReference>
<dbReference type="Proteomes" id="UP000186657">
    <property type="component" value="Unassembled WGS sequence"/>
</dbReference>
<comment type="caution">
    <text evidence="4">The sequence shown here is derived from an EMBL/GenBank/DDBJ whole genome shotgun (WGS) entry which is preliminary data.</text>
</comment>
<protein>
    <recommendedName>
        <fullName evidence="6">Calcium-binding protein</fullName>
    </recommendedName>
</protein>
<dbReference type="InterPro" id="IPR018511">
    <property type="entry name" value="Hemolysin-typ_Ca-bd_CS"/>
</dbReference>
<dbReference type="GO" id="GO:0005509">
    <property type="term" value="F:calcium ion binding"/>
    <property type="evidence" value="ECO:0007669"/>
    <property type="project" value="InterPro"/>
</dbReference>
<comment type="subcellular location">
    <subcellularLocation>
        <location evidence="1">Secreted</location>
    </subcellularLocation>
</comment>
<feature type="region of interest" description="Disordered" evidence="3">
    <location>
        <begin position="1"/>
        <end position="20"/>
    </location>
</feature>
<evidence type="ECO:0000256" key="1">
    <source>
        <dbReference type="ARBA" id="ARBA00004613"/>
    </source>
</evidence>
<evidence type="ECO:0000313" key="5">
    <source>
        <dbReference type="Proteomes" id="UP000186657"/>
    </source>
</evidence>
<dbReference type="PANTHER" id="PTHR38340">
    <property type="entry name" value="S-LAYER PROTEIN"/>
    <property type="match status" value="1"/>
</dbReference>
<dbReference type="InterPro" id="IPR011044">
    <property type="entry name" value="Quino_amine_DH_bsu"/>
</dbReference>
<dbReference type="InterPro" id="IPR011049">
    <property type="entry name" value="Serralysin-like_metalloprot_C"/>
</dbReference>
<evidence type="ECO:0000313" key="4">
    <source>
        <dbReference type="EMBL" id="OLT62654.1"/>
    </source>
</evidence>
<evidence type="ECO:0000256" key="3">
    <source>
        <dbReference type="SAM" id="MobiDB-lite"/>
    </source>
</evidence>
<dbReference type="PROSITE" id="PS00330">
    <property type="entry name" value="HEMOLYSIN_CALCIUM"/>
    <property type="match status" value="7"/>
</dbReference>
<reference evidence="4 5" key="1">
    <citation type="submission" date="2016-10" db="EMBL/GenBank/DDBJ databases">
        <title>Comparative genomics uncovers the prolific and rare metabolic potential of the cyanobacterial genus Moorea.</title>
        <authorList>
            <person name="Leao T."/>
            <person name="Castelao G."/>
            <person name="Korobeynikov A."/>
            <person name="Monroe E.A."/>
            <person name="Podell S."/>
            <person name="Glukhov E."/>
            <person name="Allen E."/>
            <person name="Gerwick W.H."/>
            <person name="Gerwick L."/>
        </authorList>
    </citation>
    <scope>NUCLEOTIDE SEQUENCE [LARGE SCALE GENOMIC DNA]</scope>
    <source>
        <strain evidence="4 5">PNG5-198</strain>
    </source>
</reference>
<feature type="region of interest" description="Disordered" evidence="3">
    <location>
        <begin position="333"/>
        <end position="412"/>
    </location>
</feature>
<dbReference type="PRINTS" id="PR00313">
    <property type="entry name" value="CABNDNGRPT"/>
</dbReference>
<name>A0A1U7N9R6_9CYAN</name>
<evidence type="ECO:0000256" key="2">
    <source>
        <dbReference type="ARBA" id="ARBA00022525"/>
    </source>
</evidence>
<keyword evidence="2" id="KW-0964">Secreted</keyword>